<dbReference type="GO" id="GO:0004519">
    <property type="term" value="F:endonuclease activity"/>
    <property type="evidence" value="ECO:0007669"/>
    <property type="project" value="UniProtKB-KW"/>
</dbReference>
<dbReference type="InterPro" id="IPR027434">
    <property type="entry name" value="Homing_endonucl"/>
</dbReference>
<keyword evidence="2" id="KW-0614">Plasmid</keyword>
<dbReference type="InterPro" id="IPR004042">
    <property type="entry name" value="Intein_endonuc_central"/>
</dbReference>
<dbReference type="KEGG" id="cbv:U729_3079"/>
<reference evidence="2 3" key="1">
    <citation type="journal article" date="2015" name="Infect. Genet. Evol.">
        <title>Genomic sequences of six botulinum neurotoxin-producing strains representing three clostridial species illustrate the mobility and diversity of botulinum neurotoxin genes.</title>
        <authorList>
            <person name="Smith T.J."/>
            <person name="Hill K.K."/>
            <person name="Xie G."/>
            <person name="Foley B.T."/>
            <person name="Williamson C.H."/>
            <person name="Foster J.T."/>
            <person name="Johnson S.L."/>
            <person name="Chertkov O."/>
            <person name="Teshima H."/>
            <person name="Gibbons H.S."/>
            <person name="Johnsky L.A."/>
            <person name="Karavis M.A."/>
            <person name="Smith L.A."/>
        </authorList>
    </citation>
    <scope>NUCLEOTIDE SEQUENCE [LARGE SCALE GENOMIC DNA]</scope>
    <source>
        <strain evidence="2">Sullivan</strain>
        <plasmid evidence="3">Plasmid pCBJ</plasmid>
    </source>
</reference>
<evidence type="ECO:0000313" key="2">
    <source>
        <dbReference type="EMBL" id="AIY85220.1"/>
    </source>
</evidence>
<evidence type="ECO:0000313" key="3">
    <source>
        <dbReference type="Proteomes" id="UP000030635"/>
    </source>
</evidence>
<dbReference type="Proteomes" id="UP000030635">
    <property type="component" value="Plasmid pCBJ"/>
</dbReference>
<dbReference type="Gene3D" id="3.10.28.10">
    <property type="entry name" value="Homing endonucleases"/>
    <property type="match status" value="1"/>
</dbReference>
<feature type="domain" description="DOD-type homing endonuclease" evidence="1">
    <location>
        <begin position="27"/>
        <end position="166"/>
    </location>
</feature>
<dbReference type="HOGENOM" id="CLU_077092_0_0_9"/>
<evidence type="ECO:0000259" key="1">
    <source>
        <dbReference type="PROSITE" id="PS50819"/>
    </source>
</evidence>
<sequence>MATKLFEKKYTFNEKFLYTDSNELWYFLGLVAADGYVTEERMELVLNEKDLHILEFFQNIIQPDKPIYHRKSVNAYKIAIDDYKFAKHLKKIFSMESNKKHEELVFPDVPKEYIKDFIRGYIDGDGCITKCSGQRNFPKLGYKKIYRGVELKILGNENFLLEMVNKLQEIYPNKTKSIRKKGKENVYVVNYNFKVAEGILNELYKDSKVHLKRKYERFIYLKNNKVCDVVYSP</sequence>
<protein>
    <submittedName>
        <fullName evidence="2">LAGLIDADG endonuclease family protein</fullName>
    </submittedName>
</protein>
<accession>A0A0A7G2E9</accession>
<keyword evidence="2" id="KW-0378">Hydrolase</keyword>
<keyword evidence="2" id="KW-0255">Endonuclease</keyword>
<gene>
    <name evidence="2" type="ORF">U729_3079</name>
</gene>
<keyword evidence="2" id="KW-0540">Nuclease</keyword>
<organism evidence="2 3">
    <name type="scientific">Clostridium baratii str. Sullivan</name>
    <dbReference type="NCBI Taxonomy" id="1415775"/>
    <lineage>
        <taxon>Bacteria</taxon>
        <taxon>Bacillati</taxon>
        <taxon>Bacillota</taxon>
        <taxon>Clostridia</taxon>
        <taxon>Eubacteriales</taxon>
        <taxon>Clostridiaceae</taxon>
        <taxon>Clostridium</taxon>
    </lineage>
</organism>
<dbReference type="OrthoDB" id="961985at2"/>
<dbReference type="eggNOG" id="COG1372">
    <property type="taxonomic scope" value="Bacteria"/>
</dbReference>
<keyword evidence="3" id="KW-1185">Reference proteome</keyword>
<dbReference type="RefSeq" id="WP_040113553.1">
    <property type="nucleotide sequence ID" value="NZ_CP006906.1"/>
</dbReference>
<geneLocation type="plasmid" evidence="2 3">
    <name>pCBJ</name>
</geneLocation>
<dbReference type="SUPFAM" id="SSF55608">
    <property type="entry name" value="Homing endonucleases"/>
    <property type="match status" value="2"/>
</dbReference>
<dbReference type="AlphaFoldDB" id="A0A0A7G2E9"/>
<name>A0A0A7G2E9_9CLOT</name>
<proteinExistence type="predicted"/>
<dbReference type="PROSITE" id="PS50819">
    <property type="entry name" value="INTEIN_ENDONUCLEASE"/>
    <property type="match status" value="1"/>
</dbReference>
<dbReference type="EMBL" id="CP006906">
    <property type="protein sequence ID" value="AIY85220.1"/>
    <property type="molecule type" value="Genomic_DNA"/>
</dbReference>